<evidence type="ECO:0000313" key="1">
    <source>
        <dbReference type="EMBL" id="GEU35254.1"/>
    </source>
</evidence>
<reference evidence="1" key="1">
    <citation type="journal article" date="2019" name="Sci. Rep.">
        <title>Draft genome of Tanacetum cinerariifolium, the natural source of mosquito coil.</title>
        <authorList>
            <person name="Yamashiro T."/>
            <person name="Shiraishi A."/>
            <person name="Satake H."/>
            <person name="Nakayama K."/>
        </authorList>
    </citation>
    <scope>NUCLEOTIDE SEQUENCE</scope>
</reference>
<gene>
    <name evidence="1" type="ORF">Tci_007232</name>
</gene>
<sequence>MAYTSSSSDTEFNLGAYKAGLESVEPILEVYKKNEVVFEDDIKILKLDVMFRDKAITELRQKFEKPEKERDDLKLSLEKFKGEGCHAVPPPYTGNYMPLKPDLVFADEHVVLDDEEEDVSQPNIEKKIAKPSFVKINFVKAKKTNKTTRKTVKQVKHNRRNTHSPRGNQRNWNNMMSQRLGNIFEMFNKACQVCGSFEHLQYDCDYHQTQFNYQRMEQPVWNNAGRVNHQNSTRMTHPNPKRNMVPRTVLTKYGPILLNTAQTKRTVNGSRPMPYFSKTAHSSVNRPINQKTAFKNSNFDKRVNTVRFNNVTTARPKEVVSAVKRNPVNTVLGYEVYVVKASACWVWRPK</sequence>
<dbReference type="EMBL" id="BKCJ010000670">
    <property type="protein sequence ID" value="GEU35254.1"/>
    <property type="molecule type" value="Genomic_DNA"/>
</dbReference>
<name>A0A6L2JHW7_TANCI</name>
<organism evidence="1">
    <name type="scientific">Tanacetum cinerariifolium</name>
    <name type="common">Dalmatian daisy</name>
    <name type="synonym">Chrysanthemum cinerariifolium</name>
    <dbReference type="NCBI Taxonomy" id="118510"/>
    <lineage>
        <taxon>Eukaryota</taxon>
        <taxon>Viridiplantae</taxon>
        <taxon>Streptophyta</taxon>
        <taxon>Embryophyta</taxon>
        <taxon>Tracheophyta</taxon>
        <taxon>Spermatophyta</taxon>
        <taxon>Magnoliopsida</taxon>
        <taxon>eudicotyledons</taxon>
        <taxon>Gunneridae</taxon>
        <taxon>Pentapetalae</taxon>
        <taxon>asterids</taxon>
        <taxon>campanulids</taxon>
        <taxon>Asterales</taxon>
        <taxon>Asteraceae</taxon>
        <taxon>Asteroideae</taxon>
        <taxon>Anthemideae</taxon>
        <taxon>Anthemidinae</taxon>
        <taxon>Tanacetum</taxon>
    </lineage>
</organism>
<comment type="caution">
    <text evidence="1">The sequence shown here is derived from an EMBL/GenBank/DDBJ whole genome shotgun (WGS) entry which is preliminary data.</text>
</comment>
<accession>A0A6L2JHW7</accession>
<protein>
    <submittedName>
        <fullName evidence="1">Retrotransposon Orf1</fullName>
    </submittedName>
</protein>
<dbReference type="AlphaFoldDB" id="A0A6L2JHW7"/>
<proteinExistence type="predicted"/>